<comment type="similarity">
    <text evidence="2 13">Belongs to the mitochondrial carrier (TC 2.A.29) family.</text>
</comment>
<evidence type="ECO:0000256" key="5">
    <source>
        <dbReference type="ARBA" id="ARBA00022692"/>
    </source>
</evidence>
<evidence type="ECO:0000256" key="13">
    <source>
        <dbReference type="RuleBase" id="RU368008"/>
    </source>
</evidence>
<comment type="subcellular location">
    <subcellularLocation>
        <location evidence="13">Membrane</location>
        <topology evidence="13">Multi-pass membrane protein</topology>
    </subcellularLocation>
    <subcellularLocation>
        <location evidence="1">Mitochondrion inner membrane</location>
        <topology evidence="1">Multi-pass membrane protein</topology>
    </subcellularLocation>
</comment>
<dbReference type="PROSITE" id="PS50920">
    <property type="entry name" value="SOLCAR"/>
    <property type="match status" value="1"/>
</dbReference>
<dbReference type="GO" id="GO:0140021">
    <property type="term" value="P:mitochondrial ADP transmembrane transport"/>
    <property type="evidence" value="ECO:0007669"/>
    <property type="project" value="InterPro"/>
</dbReference>
<keyword evidence="4" id="KW-0050">Antiport</keyword>
<comment type="subunit">
    <text evidence="13">Monomer.</text>
</comment>
<dbReference type="InterPro" id="IPR018108">
    <property type="entry name" value="MCP_transmembrane"/>
</dbReference>
<evidence type="ECO:0000256" key="4">
    <source>
        <dbReference type="ARBA" id="ARBA00022449"/>
    </source>
</evidence>
<evidence type="ECO:0000256" key="10">
    <source>
        <dbReference type="ARBA" id="ARBA00023136"/>
    </source>
</evidence>
<dbReference type="GO" id="GO:0005471">
    <property type="term" value="F:ATP:ADP antiporter activity"/>
    <property type="evidence" value="ECO:0007669"/>
    <property type="project" value="UniProtKB-UniRule"/>
</dbReference>
<evidence type="ECO:0000256" key="11">
    <source>
        <dbReference type="ARBA" id="ARBA00024143"/>
    </source>
</evidence>
<evidence type="ECO:0000256" key="3">
    <source>
        <dbReference type="ARBA" id="ARBA00022448"/>
    </source>
</evidence>
<keyword evidence="7" id="KW-0999">Mitochondrion inner membrane</keyword>
<evidence type="ECO:0000256" key="6">
    <source>
        <dbReference type="ARBA" id="ARBA00022737"/>
    </source>
</evidence>
<keyword evidence="8 13" id="KW-1133">Transmembrane helix</keyword>
<comment type="function">
    <text evidence="13">Catalyzes the exchange of ADP and ATP across the membrane.</text>
</comment>
<name>A0AAN5I3R1_9BILA</name>
<sequence length="287" mass="32222">QVFGTNESYTMTGAGDARDAAVPEKKTETFFESNKFLIDLVSGGAVAAVAKTAFSGNLASVARYAPMLGLNIAFKEKYKNFSAQYRDKDEPFRKFLGGNLTLGAFAGASTLFVVHPVENALARTKVRNPRLRADRVSVAERLMISPKAYKGIFRALPSSFFYNAVYFGLYDSFKVKIASGDQKLNFFSAWALALVTTSIARPFYIFGRIFKPEHRNDFRASWKRPSNWVANYLGSSKAKHFVYFIFKVIPSYCLSTIKKEGWKRLTMRSATGGLVLAAYDEIQKWIY</sequence>
<keyword evidence="5 12" id="KW-0812">Transmembrane</keyword>
<dbReference type="GO" id="GO:1990544">
    <property type="term" value="P:mitochondrial ATP transmembrane transport"/>
    <property type="evidence" value="ECO:0007669"/>
    <property type="project" value="InterPro"/>
</dbReference>
<evidence type="ECO:0000313" key="15">
    <source>
        <dbReference type="Proteomes" id="UP001328107"/>
    </source>
</evidence>
<evidence type="ECO:0000256" key="2">
    <source>
        <dbReference type="ARBA" id="ARBA00006375"/>
    </source>
</evidence>
<comment type="catalytic activity">
    <reaction evidence="11">
        <text>ADP(in) + ATP(out) = ADP(out) + ATP(in)</text>
        <dbReference type="Rhea" id="RHEA:34999"/>
        <dbReference type="ChEBI" id="CHEBI:30616"/>
        <dbReference type="ChEBI" id="CHEBI:456216"/>
    </reaction>
    <physiologicalReaction direction="left-to-right" evidence="11">
        <dbReference type="Rhea" id="RHEA:35000"/>
    </physiologicalReaction>
</comment>
<keyword evidence="10 12" id="KW-0472">Membrane</keyword>
<evidence type="ECO:0000256" key="1">
    <source>
        <dbReference type="ARBA" id="ARBA00004448"/>
    </source>
</evidence>
<evidence type="ECO:0000256" key="12">
    <source>
        <dbReference type="PROSITE-ProRule" id="PRU00282"/>
    </source>
</evidence>
<dbReference type="GO" id="GO:0005743">
    <property type="term" value="C:mitochondrial inner membrane"/>
    <property type="evidence" value="ECO:0007669"/>
    <property type="project" value="UniProtKB-SubCell"/>
</dbReference>
<keyword evidence="6" id="KW-0677">Repeat</keyword>
<keyword evidence="9" id="KW-0496">Mitochondrion</keyword>
<dbReference type="PANTHER" id="PTHR45635">
    <property type="entry name" value="ADP,ATP CARRIER PROTEIN 1-RELATED-RELATED"/>
    <property type="match status" value="1"/>
</dbReference>
<dbReference type="Proteomes" id="UP001328107">
    <property type="component" value="Unassembled WGS sequence"/>
</dbReference>
<comment type="caution">
    <text evidence="14">The sequence shown here is derived from an EMBL/GenBank/DDBJ whole genome shotgun (WGS) entry which is preliminary data.</text>
</comment>
<dbReference type="PANTHER" id="PTHR45635:SF14">
    <property type="entry name" value="ADP_ATP TRANSLOCASE"/>
    <property type="match status" value="1"/>
</dbReference>
<organism evidence="14 15">
    <name type="scientific">Pristionchus mayeri</name>
    <dbReference type="NCBI Taxonomy" id="1317129"/>
    <lineage>
        <taxon>Eukaryota</taxon>
        <taxon>Metazoa</taxon>
        <taxon>Ecdysozoa</taxon>
        <taxon>Nematoda</taxon>
        <taxon>Chromadorea</taxon>
        <taxon>Rhabditida</taxon>
        <taxon>Rhabditina</taxon>
        <taxon>Diplogasteromorpha</taxon>
        <taxon>Diplogasteroidea</taxon>
        <taxon>Neodiplogasteridae</taxon>
        <taxon>Pristionchus</taxon>
    </lineage>
</organism>
<dbReference type="InterPro" id="IPR023395">
    <property type="entry name" value="MCP_dom_sf"/>
</dbReference>
<evidence type="ECO:0000313" key="14">
    <source>
        <dbReference type="EMBL" id="GMR50400.1"/>
    </source>
</evidence>
<gene>
    <name evidence="14" type="ORF">PMAYCL1PPCAC_20595</name>
</gene>
<comment type="caution">
    <text evidence="13">Lacks conserved residue(s) required for the propagation of feature annotation.</text>
</comment>
<dbReference type="InterPro" id="IPR002113">
    <property type="entry name" value="ADT_euk_type"/>
</dbReference>
<keyword evidence="15" id="KW-1185">Reference proteome</keyword>
<feature type="repeat" description="Solcar" evidence="12">
    <location>
        <begin position="94"/>
        <end position="176"/>
    </location>
</feature>
<feature type="transmembrane region" description="Helical" evidence="13">
    <location>
        <begin position="189"/>
        <end position="210"/>
    </location>
</feature>
<proteinExistence type="inferred from homology"/>
<feature type="transmembrane region" description="Helical" evidence="13">
    <location>
        <begin position="151"/>
        <end position="169"/>
    </location>
</feature>
<dbReference type="EMBL" id="BTRK01000004">
    <property type="protein sequence ID" value="GMR50400.1"/>
    <property type="molecule type" value="Genomic_DNA"/>
</dbReference>
<dbReference type="SUPFAM" id="SSF103506">
    <property type="entry name" value="Mitochondrial carrier"/>
    <property type="match status" value="1"/>
</dbReference>
<evidence type="ECO:0000256" key="7">
    <source>
        <dbReference type="ARBA" id="ARBA00022792"/>
    </source>
</evidence>
<accession>A0AAN5I3R1</accession>
<evidence type="ECO:0000256" key="9">
    <source>
        <dbReference type="ARBA" id="ARBA00023128"/>
    </source>
</evidence>
<dbReference type="Gene3D" id="1.50.40.10">
    <property type="entry name" value="Mitochondrial carrier domain"/>
    <property type="match status" value="1"/>
</dbReference>
<reference evidence="15" key="1">
    <citation type="submission" date="2022-10" db="EMBL/GenBank/DDBJ databases">
        <title>Genome assembly of Pristionchus species.</title>
        <authorList>
            <person name="Yoshida K."/>
            <person name="Sommer R.J."/>
        </authorList>
    </citation>
    <scope>NUCLEOTIDE SEQUENCE [LARGE SCALE GENOMIC DNA]</scope>
    <source>
        <strain evidence="15">RS5460</strain>
    </source>
</reference>
<dbReference type="AlphaFoldDB" id="A0AAN5I3R1"/>
<evidence type="ECO:0000256" key="8">
    <source>
        <dbReference type="ARBA" id="ARBA00022989"/>
    </source>
</evidence>
<protein>
    <recommendedName>
        <fullName evidence="13">ADP/ATP translocase</fullName>
    </recommendedName>
    <alternativeName>
        <fullName evidence="13">ADP,ATP carrier protein</fullName>
    </alternativeName>
</protein>
<keyword evidence="3 13" id="KW-0813">Transport</keyword>
<feature type="non-terminal residue" evidence="14">
    <location>
        <position position="1"/>
    </location>
</feature>